<dbReference type="EMBL" id="CP002593">
    <property type="protein sequence ID" value="AEA27482.1"/>
    <property type="molecule type" value="Genomic_DNA"/>
</dbReference>
<dbReference type="PROSITE" id="PS51459">
    <property type="entry name" value="FIDO"/>
    <property type="match status" value="1"/>
</dbReference>
<gene>
    <name evidence="2" type="ordered locus">Psed_5348</name>
</gene>
<dbReference type="GO" id="GO:0016301">
    <property type="term" value="F:kinase activity"/>
    <property type="evidence" value="ECO:0007669"/>
    <property type="project" value="InterPro"/>
</dbReference>
<evidence type="ECO:0000313" key="3">
    <source>
        <dbReference type="Proteomes" id="UP000007809"/>
    </source>
</evidence>
<dbReference type="Proteomes" id="UP000007809">
    <property type="component" value="Chromosome"/>
</dbReference>
<protein>
    <submittedName>
        <fullName evidence="2">Death-on-curing family protein</fullName>
    </submittedName>
</protein>
<dbReference type="PANTHER" id="PTHR39426">
    <property type="entry name" value="HOMOLOGY TO DEATH-ON-CURING PROTEIN OF PHAGE P1"/>
    <property type="match status" value="1"/>
</dbReference>
<dbReference type="InterPro" id="IPR006440">
    <property type="entry name" value="Doc"/>
</dbReference>
<accession>F4CV13</accession>
<dbReference type="PANTHER" id="PTHR39426:SF1">
    <property type="entry name" value="HOMOLOGY TO DEATH-ON-CURING PROTEIN OF PHAGE P1"/>
    <property type="match status" value="1"/>
</dbReference>
<dbReference type="InterPro" id="IPR003812">
    <property type="entry name" value="Fido"/>
</dbReference>
<dbReference type="Pfam" id="PF02661">
    <property type="entry name" value="Fic"/>
    <property type="match status" value="1"/>
</dbReference>
<reference evidence="2 3" key="1">
    <citation type="journal article" date="2011" name="J. Bacteriol.">
        <title>Genome sequence of the 1,4-dioxane-degrading Pseudonocardia dioxanivorans strain CB1190.</title>
        <authorList>
            <person name="Sales C.M."/>
            <person name="Mahendra S."/>
            <person name="Grostern A."/>
            <person name="Parales R.E."/>
            <person name="Goodwin L.A."/>
            <person name="Woyke T."/>
            <person name="Nolan M."/>
            <person name="Lapidus A."/>
            <person name="Chertkov O."/>
            <person name="Ovchinnikova G."/>
            <person name="Sczyrba A."/>
            <person name="Alvarez-Cohen L."/>
        </authorList>
    </citation>
    <scope>NUCLEOTIDE SEQUENCE [LARGE SCALE GENOMIC DNA]</scope>
    <source>
        <strain evidence="3">ATCC 55486 / DSM 44775 / JCM 13855 / CB1190</strain>
    </source>
</reference>
<dbReference type="RefSeq" id="WP_013677387.1">
    <property type="nucleotide sequence ID" value="NC_015312.1"/>
</dbReference>
<evidence type="ECO:0000259" key="1">
    <source>
        <dbReference type="PROSITE" id="PS51459"/>
    </source>
</evidence>
<evidence type="ECO:0000313" key="2">
    <source>
        <dbReference type="EMBL" id="AEA27482.1"/>
    </source>
</evidence>
<proteinExistence type="predicted"/>
<dbReference type="AlphaFoldDB" id="F4CV13"/>
<feature type="domain" description="Fido" evidence="1">
    <location>
        <begin position="5"/>
        <end position="121"/>
    </location>
</feature>
<name>F4CV13_PSEUX</name>
<dbReference type="STRING" id="675635.Psed_5348"/>
<sequence length="126" mass="13628">MTQYLTLESLLQVAAEAVEGGVEVRDYGLLESSLARPRSTVFGADAYPDVWDKAAALLHSLGGNHGLGDGNKRLGWLATETFLWINGWAVTAADDPVFDLVIEIADGTVDTVAEIAERLRRMTAPR</sequence>
<dbReference type="HOGENOM" id="CLU_115697_5_1_11"/>
<dbReference type="OrthoDB" id="9802752at2"/>
<keyword evidence="3" id="KW-1185">Reference proteome</keyword>
<dbReference type="KEGG" id="pdx:Psed_5348"/>
<dbReference type="Gene3D" id="1.20.120.1870">
    <property type="entry name" value="Fic/DOC protein, Fido domain"/>
    <property type="match status" value="1"/>
</dbReference>
<dbReference type="InterPro" id="IPR053737">
    <property type="entry name" value="Type_II_TA_Toxin"/>
</dbReference>
<organism evidence="2 3">
    <name type="scientific">Pseudonocardia dioxanivorans (strain ATCC 55486 / DSM 44775 / JCM 13855 / CB1190)</name>
    <dbReference type="NCBI Taxonomy" id="675635"/>
    <lineage>
        <taxon>Bacteria</taxon>
        <taxon>Bacillati</taxon>
        <taxon>Actinomycetota</taxon>
        <taxon>Actinomycetes</taxon>
        <taxon>Pseudonocardiales</taxon>
        <taxon>Pseudonocardiaceae</taxon>
        <taxon>Pseudonocardia</taxon>
    </lineage>
</organism>
<dbReference type="eggNOG" id="COG3654">
    <property type="taxonomic scope" value="Bacteria"/>
</dbReference>